<organism evidence="3">
    <name type="scientific">Eremomyces bilateralis CBS 781.70</name>
    <dbReference type="NCBI Taxonomy" id="1392243"/>
    <lineage>
        <taxon>Eukaryota</taxon>
        <taxon>Fungi</taxon>
        <taxon>Dikarya</taxon>
        <taxon>Ascomycota</taxon>
        <taxon>Pezizomycotina</taxon>
        <taxon>Dothideomycetes</taxon>
        <taxon>Dothideomycetes incertae sedis</taxon>
        <taxon>Eremomycetales</taxon>
        <taxon>Eremomycetaceae</taxon>
        <taxon>Eremomyces</taxon>
    </lineage>
</organism>
<dbReference type="GO" id="GO:0005741">
    <property type="term" value="C:mitochondrial outer membrane"/>
    <property type="evidence" value="ECO:0007669"/>
    <property type="project" value="InterPro"/>
</dbReference>
<feature type="compositionally biased region" description="Polar residues" evidence="1">
    <location>
        <begin position="61"/>
        <end position="77"/>
    </location>
</feature>
<protein>
    <recommendedName>
        <fullName evidence="6">Mitochondrial outer membrane protein OM14 C-terminal domain-containing protein</fullName>
    </recommendedName>
</protein>
<evidence type="ECO:0000313" key="3">
    <source>
        <dbReference type="EMBL" id="KAF1809527.1"/>
    </source>
</evidence>
<reference evidence="5" key="3">
    <citation type="submission" date="2025-04" db="UniProtKB">
        <authorList>
            <consortium name="RefSeq"/>
        </authorList>
    </citation>
    <scope>IDENTIFICATION</scope>
    <source>
        <strain evidence="5">CBS 781.70</strain>
    </source>
</reference>
<reference evidence="5" key="2">
    <citation type="submission" date="2020-04" db="EMBL/GenBank/DDBJ databases">
        <authorList>
            <consortium name="NCBI Genome Project"/>
        </authorList>
    </citation>
    <scope>NUCLEOTIDE SEQUENCE</scope>
    <source>
        <strain evidence="5">CBS 781.70</strain>
    </source>
</reference>
<feature type="transmembrane region" description="Helical" evidence="2">
    <location>
        <begin position="163"/>
        <end position="186"/>
    </location>
</feature>
<dbReference type="Proteomes" id="UP000504638">
    <property type="component" value="Unplaced"/>
</dbReference>
<keyword evidence="2" id="KW-1133">Transmembrane helix</keyword>
<keyword evidence="2" id="KW-0472">Membrane</keyword>
<evidence type="ECO:0008006" key="6">
    <source>
        <dbReference type="Google" id="ProtNLM"/>
    </source>
</evidence>
<feature type="region of interest" description="Disordered" evidence="1">
    <location>
        <begin position="1"/>
        <end position="105"/>
    </location>
</feature>
<dbReference type="AlphaFoldDB" id="A0A6G1FUP2"/>
<dbReference type="PANTHER" id="PTHR38402:SF1">
    <property type="entry name" value="MITOCHONDRIAL OUTER MEMBRANE PROTEIN OM14"/>
    <property type="match status" value="1"/>
</dbReference>
<name>A0A6G1FUP2_9PEZI</name>
<dbReference type="EMBL" id="ML975172">
    <property type="protein sequence ID" value="KAF1809527.1"/>
    <property type="molecule type" value="Genomic_DNA"/>
</dbReference>
<keyword evidence="4" id="KW-1185">Reference proteome</keyword>
<feature type="transmembrane region" description="Helical" evidence="2">
    <location>
        <begin position="131"/>
        <end position="151"/>
    </location>
</feature>
<dbReference type="GO" id="GO:0006626">
    <property type="term" value="P:protein targeting to mitochondrion"/>
    <property type="evidence" value="ECO:0007669"/>
    <property type="project" value="TreeGrafter"/>
</dbReference>
<evidence type="ECO:0000313" key="4">
    <source>
        <dbReference type="Proteomes" id="UP000504638"/>
    </source>
</evidence>
<proteinExistence type="predicted"/>
<sequence>MSYADAAASGPKQSPDEPGVSSKLSLSRDEPFHCAYRAPAVPEVANTESSTQSLIDVDSPHISSVPSDFESQSVKTDTQAKRLDREAEADELRAETAAKQAKEKANAKAKAAKSKAGGASKCVRENAGNPVVLGNFVALGALGTLLGIGGYRKYVSGELSWKVMGISAGAVGLFATGDYFLSKYLFKKYPPKK</sequence>
<dbReference type="RefSeq" id="XP_033531158.1">
    <property type="nucleotide sequence ID" value="XM_033681507.1"/>
</dbReference>
<keyword evidence="2" id="KW-0812">Transmembrane</keyword>
<accession>A0A6G1FUP2</accession>
<dbReference type="PANTHER" id="PTHR38402">
    <property type="entry name" value="MITOCHONDRIAL OUTER MEMBRANE PROTEIN OM14"/>
    <property type="match status" value="1"/>
</dbReference>
<dbReference type="InterPro" id="IPR039454">
    <property type="entry name" value="OM14"/>
</dbReference>
<dbReference type="GO" id="GO:1990593">
    <property type="term" value="F:nascent polypeptide-associated complex binding"/>
    <property type="evidence" value="ECO:0007669"/>
    <property type="project" value="InterPro"/>
</dbReference>
<evidence type="ECO:0000313" key="5">
    <source>
        <dbReference type="RefSeq" id="XP_033531158.1"/>
    </source>
</evidence>
<reference evidence="3 5" key="1">
    <citation type="submission" date="2020-01" db="EMBL/GenBank/DDBJ databases">
        <authorList>
            <consortium name="DOE Joint Genome Institute"/>
            <person name="Haridas S."/>
            <person name="Albert R."/>
            <person name="Binder M."/>
            <person name="Bloem J."/>
            <person name="Labutti K."/>
            <person name="Salamov A."/>
            <person name="Andreopoulos B."/>
            <person name="Baker S.E."/>
            <person name="Barry K."/>
            <person name="Bills G."/>
            <person name="Bluhm B.H."/>
            <person name="Cannon C."/>
            <person name="Castanera R."/>
            <person name="Culley D.E."/>
            <person name="Daum C."/>
            <person name="Ezra D."/>
            <person name="Gonzalez J.B."/>
            <person name="Henrissat B."/>
            <person name="Kuo A."/>
            <person name="Liang C."/>
            <person name="Lipzen A."/>
            <person name="Lutzoni F."/>
            <person name="Magnuson J."/>
            <person name="Mondo S."/>
            <person name="Nolan M."/>
            <person name="Ohm R."/>
            <person name="Pangilinan J."/>
            <person name="Park H.-J."/>
            <person name="Ramirez L."/>
            <person name="Alfaro M."/>
            <person name="Sun H."/>
            <person name="Tritt A."/>
            <person name="Yoshinaga Y."/>
            <person name="Zwiers L.-H."/>
            <person name="Turgeon B.G."/>
            <person name="Goodwin S.B."/>
            <person name="Spatafora J.W."/>
            <person name="Crous P.W."/>
            <person name="Grigoriev I.V."/>
        </authorList>
    </citation>
    <scope>NUCLEOTIDE SEQUENCE</scope>
    <source>
        <strain evidence="3 5">CBS 781.70</strain>
    </source>
</reference>
<gene>
    <name evidence="3 5" type="ORF">P152DRAFT_476426</name>
</gene>
<evidence type="ECO:0000256" key="1">
    <source>
        <dbReference type="SAM" id="MobiDB-lite"/>
    </source>
</evidence>
<feature type="compositionally biased region" description="Basic and acidic residues" evidence="1">
    <location>
        <begin position="78"/>
        <end position="105"/>
    </location>
</feature>
<evidence type="ECO:0000256" key="2">
    <source>
        <dbReference type="SAM" id="Phobius"/>
    </source>
</evidence>
<dbReference type="GeneID" id="54422077"/>
<dbReference type="OrthoDB" id="5422928at2759"/>